<feature type="region of interest" description="Disordered" evidence="1">
    <location>
        <begin position="300"/>
        <end position="323"/>
    </location>
</feature>
<dbReference type="EMBL" id="BOQN01000009">
    <property type="protein sequence ID" value="GIM88836.1"/>
    <property type="molecule type" value="Genomic_DNA"/>
</dbReference>
<evidence type="ECO:0000313" key="3">
    <source>
        <dbReference type="Proteomes" id="UP000677082"/>
    </source>
</evidence>
<feature type="compositionally biased region" description="Pro residues" evidence="1">
    <location>
        <begin position="312"/>
        <end position="323"/>
    </location>
</feature>
<name>A0A919W7C7_9ACTN</name>
<dbReference type="Pfam" id="PF18897">
    <property type="entry name" value="Gp3-like"/>
    <property type="match status" value="1"/>
</dbReference>
<keyword evidence="3" id="KW-1185">Reference proteome</keyword>
<evidence type="ECO:0000313" key="2">
    <source>
        <dbReference type="EMBL" id="GIM88836.1"/>
    </source>
</evidence>
<comment type="caution">
    <text evidence="2">The sequence shown here is derived from an EMBL/GenBank/DDBJ whole genome shotgun (WGS) entry which is preliminary data.</text>
</comment>
<gene>
    <name evidence="2" type="ORF">Ato02nite_006290</name>
</gene>
<sequence length="389" mass="42123">MAIKTLQSRLTQVGVIRLGRQLLSKNNKPYPAKLETLRFTSASKGLIDAVAAGYGGEVQAWKGPSGPEWEVITGVKEIPVLVPPQRIDPNLEHWGNGFRDRMCDGETEALRQQQCLCLALQAGARRVDPRELCKPTTRMSLMLADIPSLGTWKLESHGWNAAAELPMLAASIESAPQPIPARLEVQRREKKDFDPSKAEKDQVESKVFMVPVLHFDWITPAQAFGGELGTAARAALGATQAQRHAIEAAKQQPKLTAEQYLTLVGEAKNVQQVRALWTDANADGVLTAAVKSALEAQAAKLGPKKATEPAKQPEPPAATPPPVDEVVDVEVAPDPDQVWSQILEVAGGFGWDTAAVEQRFAKAFGKPSNVADGFELARFLESIRGGEVQ</sequence>
<proteinExistence type="predicted"/>
<protein>
    <submittedName>
        <fullName evidence="2">Uncharacterized protein</fullName>
    </submittedName>
</protein>
<reference evidence="2 3" key="1">
    <citation type="submission" date="2021-03" db="EMBL/GenBank/DDBJ databases">
        <title>Whole genome shotgun sequence of Actinoplanes toevensis NBRC 105298.</title>
        <authorList>
            <person name="Komaki H."/>
            <person name="Tamura T."/>
        </authorList>
    </citation>
    <scope>NUCLEOTIDE SEQUENCE [LARGE SCALE GENOMIC DNA]</scope>
    <source>
        <strain evidence="2 3">NBRC 105298</strain>
    </source>
</reference>
<dbReference type="AlphaFoldDB" id="A0A919W7C7"/>
<dbReference type="Proteomes" id="UP000677082">
    <property type="component" value="Unassembled WGS sequence"/>
</dbReference>
<dbReference type="InterPro" id="IPR043991">
    <property type="entry name" value="Gp3-like"/>
</dbReference>
<dbReference type="RefSeq" id="WP_213004818.1">
    <property type="nucleotide sequence ID" value="NZ_BOQN01000009.1"/>
</dbReference>
<organism evidence="2 3">
    <name type="scientific">Paractinoplanes toevensis</name>
    <dbReference type="NCBI Taxonomy" id="571911"/>
    <lineage>
        <taxon>Bacteria</taxon>
        <taxon>Bacillati</taxon>
        <taxon>Actinomycetota</taxon>
        <taxon>Actinomycetes</taxon>
        <taxon>Micromonosporales</taxon>
        <taxon>Micromonosporaceae</taxon>
        <taxon>Paractinoplanes</taxon>
    </lineage>
</organism>
<evidence type="ECO:0000256" key="1">
    <source>
        <dbReference type="SAM" id="MobiDB-lite"/>
    </source>
</evidence>
<accession>A0A919W7C7</accession>